<evidence type="ECO:0000313" key="11">
    <source>
        <dbReference type="Proteomes" id="UP000256519"/>
    </source>
</evidence>
<evidence type="ECO:0000256" key="7">
    <source>
        <dbReference type="ARBA" id="ARBA00024701"/>
    </source>
</evidence>
<dbReference type="InterPro" id="IPR016032">
    <property type="entry name" value="Sig_transdc_resp-reg_C-effctor"/>
</dbReference>
<dbReference type="Pfam" id="PF08281">
    <property type="entry name" value="Sigma70_r4_2"/>
    <property type="match status" value="1"/>
</dbReference>
<dbReference type="GO" id="GO:0016779">
    <property type="term" value="F:nucleotidyltransferase activity"/>
    <property type="evidence" value="ECO:0007669"/>
    <property type="project" value="UniProtKB-KW"/>
</dbReference>
<dbReference type="SUPFAM" id="SSF46894">
    <property type="entry name" value="C-terminal effector domain of the bipartite response regulators"/>
    <property type="match status" value="1"/>
</dbReference>
<reference evidence="10 11" key="1">
    <citation type="journal article" date="2018" name="Appl. Environ. Microbiol.">
        <title>Antimicrobial susceptibility testing and tentative epidemiological cut-off values of five Bacillus species relevant for use as animal feed additives or for plant protection.</title>
        <authorList>
            <person name="Agerso Y."/>
            <person name="Stuer-Lauridsen B."/>
            <person name="Bjerre K."/>
            <person name="Jensen M.G."/>
            <person name="Johansen E."/>
            <person name="Bennedsen M."/>
            <person name="Brockmann E."/>
            <person name="Nielsen B."/>
        </authorList>
    </citation>
    <scope>NUCLEOTIDE SEQUENCE [LARGE SCALE GENOMIC DNA]</scope>
    <source>
        <strain evidence="10 11">CHCC20162</strain>
    </source>
</reference>
<dbReference type="SUPFAM" id="SSF88946">
    <property type="entry name" value="Sigma2 domain of RNA polymerase sigma factors"/>
    <property type="match status" value="1"/>
</dbReference>
<accession>A0A3D8WUI0</accession>
<dbReference type="InterPro" id="IPR007627">
    <property type="entry name" value="RNA_pol_sigma70_r2"/>
</dbReference>
<dbReference type="InterPro" id="IPR016371">
    <property type="entry name" value="RNA_pol_sigma-H_factor"/>
</dbReference>
<evidence type="ECO:0000256" key="5">
    <source>
        <dbReference type="ARBA" id="ARBA00023125"/>
    </source>
</evidence>
<feature type="domain" description="HTH luxR-type" evidence="8">
    <location>
        <begin position="177"/>
        <end position="204"/>
    </location>
</feature>
<dbReference type="PIRSF" id="PIRSF002939">
    <property type="entry name" value="RNA_polymerase_sigma-H_factor"/>
    <property type="match status" value="1"/>
</dbReference>
<dbReference type="InterPro" id="IPR036388">
    <property type="entry name" value="WH-like_DNA-bd_sf"/>
</dbReference>
<dbReference type="NCBIfam" id="TIGR02937">
    <property type="entry name" value="sigma70-ECF"/>
    <property type="match status" value="1"/>
</dbReference>
<feature type="domain" description="RNA polymerase sigma-70" evidence="9">
    <location>
        <begin position="60"/>
        <end position="73"/>
    </location>
</feature>
<dbReference type="InterPro" id="IPR013249">
    <property type="entry name" value="RNA_pol_sigma70_r4_t2"/>
</dbReference>
<dbReference type="AlphaFoldDB" id="A0A3D8WUI0"/>
<evidence type="ECO:0000313" key="10">
    <source>
        <dbReference type="EMBL" id="RDZ07129.1"/>
    </source>
</evidence>
<dbReference type="GO" id="GO:0003677">
    <property type="term" value="F:DNA binding"/>
    <property type="evidence" value="ECO:0007669"/>
    <property type="project" value="UniProtKB-KW"/>
</dbReference>
<organism evidence="10 11">
    <name type="scientific">Priestia megaterium</name>
    <name type="common">Bacillus megaterium</name>
    <dbReference type="NCBI Taxonomy" id="1404"/>
    <lineage>
        <taxon>Bacteria</taxon>
        <taxon>Bacillati</taxon>
        <taxon>Bacillota</taxon>
        <taxon>Bacilli</taxon>
        <taxon>Bacillales</taxon>
        <taxon>Bacillaceae</taxon>
        <taxon>Priestia</taxon>
    </lineage>
</organism>
<dbReference type="Gene3D" id="1.10.10.10">
    <property type="entry name" value="Winged helix-like DNA-binding domain superfamily/Winged helix DNA-binding domain"/>
    <property type="match status" value="1"/>
</dbReference>
<dbReference type="NCBIfam" id="NF006148">
    <property type="entry name" value="PRK08295.1-5"/>
    <property type="match status" value="1"/>
</dbReference>
<comment type="similarity">
    <text evidence="1">Belongs to the sigma-70 factor family.</text>
</comment>
<sequence length="215" mass="25111">MSTNIKNELIEDYDKYKDEDLLNLIHDSNEEALNFLVNKYRGFIQVKTTVYFLKGADKEDLIQEGMIGLYKAIRDFKGDKMSSFKTFAELCINRQVFTAIKAAARQKHEPLNAYVSLYKPLSNQESTYTLLDMIVERNITNPEVLLIDEEKHIEREQKIANLLSKLENRVWNLYINGYSYIEISQELNMPEKSIDNALQRIKRKVGLHLQVKEAI</sequence>
<dbReference type="InterPro" id="IPR013325">
    <property type="entry name" value="RNA_pol_sigma_r2"/>
</dbReference>
<dbReference type="InterPro" id="IPR014284">
    <property type="entry name" value="RNA_pol_sigma-70_dom"/>
</dbReference>
<keyword evidence="5" id="KW-0238">DNA-binding</keyword>
<dbReference type="PROSITE" id="PS00715">
    <property type="entry name" value="SIGMA70_1"/>
    <property type="match status" value="1"/>
</dbReference>
<keyword evidence="3" id="KW-0805">Transcription regulation</keyword>
<name>A0A3D8WUI0_PRIMG</name>
<evidence type="ECO:0000259" key="9">
    <source>
        <dbReference type="PROSITE" id="PS00715"/>
    </source>
</evidence>
<keyword evidence="6" id="KW-0804">Transcription</keyword>
<dbReference type="GO" id="GO:0006352">
    <property type="term" value="P:DNA-templated transcription initiation"/>
    <property type="evidence" value="ECO:0007669"/>
    <property type="project" value="InterPro"/>
</dbReference>
<evidence type="ECO:0000256" key="1">
    <source>
        <dbReference type="ARBA" id="ARBA00007788"/>
    </source>
</evidence>
<keyword evidence="10" id="KW-0808">Transferase</keyword>
<dbReference type="PANTHER" id="PTHR30385:SF1">
    <property type="entry name" value="RNA POLYMERASE SIGMA-H FACTOR"/>
    <property type="match status" value="1"/>
</dbReference>
<keyword evidence="4" id="KW-0731">Sigma factor</keyword>
<evidence type="ECO:0000256" key="6">
    <source>
        <dbReference type="ARBA" id="ARBA00023163"/>
    </source>
</evidence>
<comment type="function">
    <text evidence="7">Sigma factors are initiation factors that promote the attachment of RNA polymerase to specific initiation sites and are then released. Sigma-S contributes to the protection against external stress, thus playing a role in cellular fitness and survival.</text>
</comment>
<comment type="caution">
    <text evidence="10">The sequence shown here is derived from an EMBL/GenBank/DDBJ whole genome shotgun (WGS) entry which is preliminary data.</text>
</comment>
<evidence type="ECO:0000259" key="8">
    <source>
        <dbReference type="PROSITE" id="PS00622"/>
    </source>
</evidence>
<proteinExistence type="inferred from homology"/>
<dbReference type="NCBIfam" id="NF006147">
    <property type="entry name" value="PRK08295.1-4"/>
    <property type="match status" value="1"/>
</dbReference>
<dbReference type="Pfam" id="PF04542">
    <property type="entry name" value="Sigma70_r2"/>
    <property type="match status" value="1"/>
</dbReference>
<evidence type="ECO:0000256" key="4">
    <source>
        <dbReference type="ARBA" id="ARBA00023082"/>
    </source>
</evidence>
<protein>
    <recommendedName>
        <fullName evidence="2">RNA polymerase sigma factor SigS</fullName>
    </recommendedName>
</protein>
<dbReference type="NCBIfam" id="NF006145">
    <property type="entry name" value="PRK08295.1-2"/>
    <property type="match status" value="1"/>
</dbReference>
<dbReference type="Gene3D" id="1.20.120.1810">
    <property type="match status" value="1"/>
</dbReference>
<evidence type="ECO:0000256" key="2">
    <source>
        <dbReference type="ARBA" id="ARBA00021245"/>
    </source>
</evidence>
<dbReference type="InterPro" id="IPR000943">
    <property type="entry name" value="RNA_pol_sigma70"/>
</dbReference>
<dbReference type="Proteomes" id="UP000256519">
    <property type="component" value="Unassembled WGS sequence"/>
</dbReference>
<dbReference type="PANTHER" id="PTHR30385">
    <property type="entry name" value="SIGMA FACTOR F FLAGELLAR"/>
    <property type="match status" value="1"/>
</dbReference>
<dbReference type="InterPro" id="IPR000792">
    <property type="entry name" value="Tscrpt_reg_LuxR_C"/>
</dbReference>
<dbReference type="PROSITE" id="PS00622">
    <property type="entry name" value="HTH_LUXR_1"/>
    <property type="match status" value="1"/>
</dbReference>
<gene>
    <name evidence="10" type="ORF">C3744_28170</name>
</gene>
<dbReference type="GO" id="GO:0016987">
    <property type="term" value="F:sigma factor activity"/>
    <property type="evidence" value="ECO:0007669"/>
    <property type="project" value="UniProtKB-KW"/>
</dbReference>
<keyword evidence="10" id="KW-0548">Nucleotidyltransferase</keyword>
<dbReference type="RefSeq" id="WP_116078598.1">
    <property type="nucleotide sequence ID" value="NZ_CP187632.1"/>
</dbReference>
<evidence type="ECO:0000256" key="3">
    <source>
        <dbReference type="ARBA" id="ARBA00023015"/>
    </source>
</evidence>
<dbReference type="EMBL" id="PQWM01000057">
    <property type="protein sequence ID" value="RDZ07129.1"/>
    <property type="molecule type" value="Genomic_DNA"/>
</dbReference>